<comment type="caution">
    <text evidence="3">The sequence shown here is derived from an EMBL/GenBank/DDBJ whole genome shotgun (WGS) entry which is preliminary data.</text>
</comment>
<name>A0A9X9X865_9PROT</name>
<proteinExistence type="predicted"/>
<dbReference type="PANTHER" id="PTHR43539:SF91">
    <property type="entry name" value="FAD-DEPENDENT URATE HYDROXYLASE"/>
    <property type="match status" value="1"/>
</dbReference>
<dbReference type="SUPFAM" id="SSF51905">
    <property type="entry name" value="FAD/NAD(P)-binding domain"/>
    <property type="match status" value="1"/>
</dbReference>
<dbReference type="InterPro" id="IPR050982">
    <property type="entry name" value="Auxin_biosynth/cation_transpt"/>
</dbReference>
<evidence type="ECO:0000256" key="2">
    <source>
        <dbReference type="SAM" id="MobiDB-lite"/>
    </source>
</evidence>
<reference evidence="3" key="2">
    <citation type="journal article" date="2021" name="Syst. Appl. Microbiol.">
        <title>Roseomonas hellenica sp. nov., isolated from roots of wild-growing Alkanna tinctoria.</title>
        <authorList>
            <person name="Rat A."/>
            <person name="Naranjo H.D."/>
            <person name="Lebbe L."/>
            <person name="Cnockaert M."/>
            <person name="Krigas N."/>
            <person name="Grigoriadou K."/>
            <person name="Maloupa E."/>
            <person name="Willems A."/>
        </authorList>
    </citation>
    <scope>NUCLEOTIDE SEQUENCE</scope>
    <source>
        <strain evidence="3">LMG 31228</strain>
    </source>
</reference>
<reference evidence="3" key="1">
    <citation type="submission" date="2020-01" db="EMBL/GenBank/DDBJ databases">
        <authorList>
            <person name="Rat A."/>
        </authorList>
    </citation>
    <scope>NUCLEOTIDE SEQUENCE</scope>
    <source>
        <strain evidence="3">LMG 31228</strain>
    </source>
</reference>
<dbReference type="Proteomes" id="UP001138709">
    <property type="component" value="Unassembled WGS sequence"/>
</dbReference>
<dbReference type="Pfam" id="PF13738">
    <property type="entry name" value="Pyr_redox_3"/>
    <property type="match status" value="1"/>
</dbReference>
<evidence type="ECO:0000313" key="3">
    <source>
        <dbReference type="EMBL" id="MBR0679901.1"/>
    </source>
</evidence>
<keyword evidence="4" id="KW-1185">Reference proteome</keyword>
<evidence type="ECO:0000256" key="1">
    <source>
        <dbReference type="ARBA" id="ARBA00023002"/>
    </source>
</evidence>
<feature type="compositionally biased region" description="Low complexity" evidence="2">
    <location>
        <begin position="11"/>
        <end position="22"/>
    </location>
</feature>
<dbReference type="GO" id="GO:0050660">
    <property type="term" value="F:flavin adenine dinucleotide binding"/>
    <property type="evidence" value="ECO:0007669"/>
    <property type="project" value="TreeGrafter"/>
</dbReference>
<feature type="region of interest" description="Disordered" evidence="2">
    <location>
        <begin position="1"/>
        <end position="25"/>
    </location>
</feature>
<dbReference type="PANTHER" id="PTHR43539">
    <property type="entry name" value="FLAVIN-BINDING MONOOXYGENASE-LIKE PROTEIN (AFU_ORTHOLOGUE AFUA_4G09220)"/>
    <property type="match status" value="1"/>
</dbReference>
<accession>A0A9X9X865</accession>
<keyword evidence="1" id="KW-0560">Oxidoreductase</keyword>
<gene>
    <name evidence="3" type="ORF">GXW74_05335</name>
</gene>
<evidence type="ECO:0000313" key="4">
    <source>
        <dbReference type="Proteomes" id="UP001138709"/>
    </source>
</evidence>
<dbReference type="GO" id="GO:0004497">
    <property type="term" value="F:monooxygenase activity"/>
    <property type="evidence" value="ECO:0007669"/>
    <property type="project" value="TreeGrafter"/>
</dbReference>
<dbReference type="InterPro" id="IPR036188">
    <property type="entry name" value="FAD/NAD-bd_sf"/>
</dbReference>
<sequence>MPCLPGRSGCRRSAPLAPAAGRRPARRLLERPQDRPESVTLPAPRTLLELEQDVSRDLELVAHPRAPWLAAKTADGAPVLDALVIGAGQCGIAVAHALKRDKVDNLLVIDRATYGREGPWVTYGRMKALRSLKDQTGPDLRLPSLTYQAWHEASFGTENWARMRWIPKELWNDYLLWFRRVTGIPVRNGVAAGAISPIATDDGLPALRIETSDGAMFARKVVLATGQEGIGGWWMPPQIAALPRTFRAHTNEMIDFAALRDKVVAVLGAGASAFDNAAVALEHGAAEVHLFCRRAEPMVVQPYRWLTFAGFLRHMGEMPDEWRWRFMSYILGLREGFAQDHYDRVIRHANFHMHVGREWEAARVEGGRVVLTTPAGPFVADYCIAGTGVRMDPRLCPELTHCADNIARWQDRYTPPPEEANERLGQYPYLNADSAFLERRPGETPWIGDIHLFGIGTTMSFGPSGSSINAMSISAPRVAAGVTRGLFEADLPRLYADLRSYGQKQVEIDPARLLHAAAPA</sequence>
<dbReference type="EMBL" id="JAAEDL010000004">
    <property type="protein sequence ID" value="MBR0679901.1"/>
    <property type="molecule type" value="Genomic_DNA"/>
</dbReference>
<dbReference type="AlphaFoldDB" id="A0A9X9X865"/>
<protein>
    <submittedName>
        <fullName evidence="3">NAD(P)/FAD-dependent oxidoreductase</fullName>
    </submittedName>
</protein>
<dbReference type="Gene3D" id="3.50.50.60">
    <property type="entry name" value="FAD/NAD(P)-binding domain"/>
    <property type="match status" value="1"/>
</dbReference>
<organism evidence="3 4">
    <name type="scientific">Neoroseomonas eburnea</name>
    <dbReference type="NCBI Taxonomy" id="1346889"/>
    <lineage>
        <taxon>Bacteria</taxon>
        <taxon>Pseudomonadati</taxon>
        <taxon>Pseudomonadota</taxon>
        <taxon>Alphaproteobacteria</taxon>
        <taxon>Acetobacterales</taxon>
        <taxon>Acetobacteraceae</taxon>
        <taxon>Neoroseomonas</taxon>
    </lineage>
</organism>